<dbReference type="AlphaFoldDB" id="A0A443N778"/>
<dbReference type="InterPro" id="IPR039299">
    <property type="entry name" value="SEOA"/>
</dbReference>
<accession>A0A443N778</accession>
<organism evidence="3 4">
    <name type="scientific">Cinnamomum micranthum f. kanehirae</name>
    <dbReference type="NCBI Taxonomy" id="337451"/>
    <lineage>
        <taxon>Eukaryota</taxon>
        <taxon>Viridiplantae</taxon>
        <taxon>Streptophyta</taxon>
        <taxon>Embryophyta</taxon>
        <taxon>Tracheophyta</taxon>
        <taxon>Spermatophyta</taxon>
        <taxon>Magnoliopsida</taxon>
        <taxon>Magnoliidae</taxon>
        <taxon>Laurales</taxon>
        <taxon>Lauraceae</taxon>
        <taxon>Cinnamomum</taxon>
    </lineage>
</organism>
<gene>
    <name evidence="3" type="ORF">CKAN_00271600</name>
</gene>
<feature type="domain" description="Sieve element occlusion N-terminal" evidence="1">
    <location>
        <begin position="29"/>
        <end position="302"/>
    </location>
</feature>
<dbReference type="OrthoDB" id="10312263at2759"/>
<dbReference type="InterPro" id="IPR027942">
    <property type="entry name" value="SEO_N"/>
</dbReference>
<keyword evidence="4" id="KW-1185">Reference proteome</keyword>
<sequence>MALKSKVWHISETLFPHKIQMPKMLWTPDDKKVMQQIQAAHSPDANLSVDENALLAMAEDILHHATPTTHLDTKIDSQILADKPHQHGISEALAFTIHKIGCELSCNCSGEGDMKSITQAVFNTVKKYSWEDKVVIALSAFAVNYGEFCLLLQVHASNSLAKNVVQLKPLPDISEREPLISALLKVVIDVAKCIIDLMDLPSQYISPDKHPLSEALTHIPYAVYWAIKGIVACSSQSIGLMNMSHEYVISNAEARKKLTVLAQTLKSIHAHLANHLALCHEHIDDKINNRIYYNLKHLMESGHIDNMEILRELIHTKDTLPLFNGVSKKRVSLNILRGQTVVLFISNPVISDEEIKEIAQQVGKQERQFEMLWLPVIDKPIESNELKHEILRKVSLMPWYSLHYSLTLQPGVIRYIKEMWHFEKKPLMVVLNGHGKVVCSNAYHKIMVWGNAAYPFDNHRVETLWKVARWSLEFLVDGIVSEKEQWIIFYSIIGLIPERVYKPKIFLHGGDDLDWIRIFTSAMKEVVKGAGIILELIYIGKKHTETIIKENLSKCWDDPLKIRRFRARLESIWYNKMQHGKSILNDTVLRDVMMLLSADGSGQGWAMIGHGSKDLIAVNEKMIMDCLLQLKKLKISITSQSLFSTMKNLIEEVGRITPIDVVHKHCNHIILPNTNGIIQENVVCVDCNRPMEKYVMYKCCIE</sequence>
<evidence type="ECO:0000259" key="2">
    <source>
        <dbReference type="Pfam" id="PF14577"/>
    </source>
</evidence>
<name>A0A443N778_9MAGN</name>
<evidence type="ECO:0000259" key="1">
    <source>
        <dbReference type="Pfam" id="PF14576"/>
    </source>
</evidence>
<dbReference type="Pfam" id="PF14577">
    <property type="entry name" value="SEO_C"/>
    <property type="match status" value="1"/>
</dbReference>
<dbReference type="Proteomes" id="UP000283530">
    <property type="component" value="Unassembled WGS sequence"/>
</dbReference>
<dbReference type="Pfam" id="PF14576">
    <property type="entry name" value="SEO_N"/>
    <property type="match status" value="1"/>
</dbReference>
<evidence type="ECO:0000313" key="3">
    <source>
        <dbReference type="EMBL" id="RWR74389.1"/>
    </source>
</evidence>
<evidence type="ECO:0000313" key="4">
    <source>
        <dbReference type="Proteomes" id="UP000283530"/>
    </source>
</evidence>
<dbReference type="GO" id="GO:0010088">
    <property type="term" value="P:phloem development"/>
    <property type="evidence" value="ECO:0007669"/>
    <property type="project" value="InterPro"/>
</dbReference>
<protein>
    <submittedName>
        <fullName evidence="3">Protein SIEVE ELEMENT OCCLUSION B-like protein</fullName>
    </submittedName>
</protein>
<feature type="domain" description="Sieve element occlusion C-terminal" evidence="2">
    <location>
        <begin position="460"/>
        <end position="700"/>
    </location>
</feature>
<proteinExistence type="predicted"/>
<dbReference type="STRING" id="337451.A0A443N778"/>
<dbReference type="PANTHER" id="PTHR33232">
    <property type="entry name" value="PROTEIN SIEVE ELEMENT OCCLUSION B-LIKE"/>
    <property type="match status" value="1"/>
</dbReference>
<comment type="caution">
    <text evidence="3">The sequence shown here is derived from an EMBL/GenBank/DDBJ whole genome shotgun (WGS) entry which is preliminary data.</text>
</comment>
<dbReference type="EMBL" id="QPKB01000001">
    <property type="protein sequence ID" value="RWR74389.1"/>
    <property type="molecule type" value="Genomic_DNA"/>
</dbReference>
<dbReference type="InterPro" id="IPR027944">
    <property type="entry name" value="SEO_C"/>
</dbReference>
<dbReference type="PANTHER" id="PTHR33232:SF20">
    <property type="entry name" value="PROTEIN SIEVE ELEMENT OCCLUSION B-LIKE"/>
    <property type="match status" value="1"/>
</dbReference>
<reference evidence="3 4" key="1">
    <citation type="journal article" date="2019" name="Nat. Plants">
        <title>Stout camphor tree genome fills gaps in understanding of flowering plant genome evolution.</title>
        <authorList>
            <person name="Chaw S.M."/>
            <person name="Liu Y.C."/>
            <person name="Wu Y.W."/>
            <person name="Wang H.Y."/>
            <person name="Lin C.I."/>
            <person name="Wu C.S."/>
            <person name="Ke H.M."/>
            <person name="Chang L.Y."/>
            <person name="Hsu C.Y."/>
            <person name="Yang H.T."/>
            <person name="Sudianto E."/>
            <person name="Hsu M.H."/>
            <person name="Wu K.P."/>
            <person name="Wang L.N."/>
            <person name="Leebens-Mack J.H."/>
            <person name="Tsai I.J."/>
        </authorList>
    </citation>
    <scope>NUCLEOTIDE SEQUENCE [LARGE SCALE GENOMIC DNA]</scope>
    <source>
        <strain evidence="4">cv. Chaw 1501</strain>
        <tissue evidence="3">Young leaves</tissue>
    </source>
</reference>